<reference evidence="2" key="2">
    <citation type="journal article" date="2024" name="Plant">
        <title>Genomic evolution and insights into agronomic trait innovations of Sesamum species.</title>
        <authorList>
            <person name="Miao H."/>
            <person name="Wang L."/>
            <person name="Qu L."/>
            <person name="Liu H."/>
            <person name="Sun Y."/>
            <person name="Le M."/>
            <person name="Wang Q."/>
            <person name="Wei S."/>
            <person name="Zheng Y."/>
            <person name="Lin W."/>
            <person name="Duan Y."/>
            <person name="Cao H."/>
            <person name="Xiong S."/>
            <person name="Wang X."/>
            <person name="Wei L."/>
            <person name="Li C."/>
            <person name="Ma Q."/>
            <person name="Ju M."/>
            <person name="Zhao R."/>
            <person name="Li G."/>
            <person name="Mu C."/>
            <person name="Tian Q."/>
            <person name="Mei H."/>
            <person name="Zhang T."/>
            <person name="Gao T."/>
            <person name="Zhang H."/>
        </authorList>
    </citation>
    <scope>NUCLEOTIDE SEQUENCE</scope>
    <source>
        <strain evidence="2">KEN8</strain>
    </source>
</reference>
<dbReference type="PANTHER" id="PTHR11439:SF483">
    <property type="entry name" value="PEPTIDE SYNTHASE GLIP-LIKE, PUTATIVE (AFU_ORTHOLOGUE AFUA_3G12920)-RELATED"/>
    <property type="match status" value="1"/>
</dbReference>
<comment type="caution">
    <text evidence="2">The sequence shown here is derived from an EMBL/GenBank/DDBJ whole genome shotgun (WGS) entry which is preliminary data.</text>
</comment>
<organism evidence="2">
    <name type="scientific">Sesamum calycinum</name>
    <dbReference type="NCBI Taxonomy" id="2727403"/>
    <lineage>
        <taxon>Eukaryota</taxon>
        <taxon>Viridiplantae</taxon>
        <taxon>Streptophyta</taxon>
        <taxon>Embryophyta</taxon>
        <taxon>Tracheophyta</taxon>
        <taxon>Spermatophyta</taxon>
        <taxon>Magnoliopsida</taxon>
        <taxon>eudicotyledons</taxon>
        <taxon>Gunneridae</taxon>
        <taxon>Pentapetalae</taxon>
        <taxon>asterids</taxon>
        <taxon>lamiids</taxon>
        <taxon>Lamiales</taxon>
        <taxon>Pedaliaceae</taxon>
        <taxon>Sesamum</taxon>
    </lineage>
</organism>
<dbReference type="InterPro" id="IPR013103">
    <property type="entry name" value="RVT_2"/>
</dbReference>
<dbReference type="EMBL" id="JACGWM010000005">
    <property type="protein sequence ID" value="KAL0371751.1"/>
    <property type="molecule type" value="Genomic_DNA"/>
</dbReference>
<evidence type="ECO:0000313" key="2">
    <source>
        <dbReference type="EMBL" id="KAL0371751.1"/>
    </source>
</evidence>
<dbReference type="Pfam" id="PF07727">
    <property type="entry name" value="RVT_2"/>
    <property type="match status" value="1"/>
</dbReference>
<feature type="domain" description="Reverse transcriptase Ty1/copia-type" evidence="1">
    <location>
        <begin position="14"/>
        <end position="76"/>
    </location>
</feature>
<evidence type="ECO:0000259" key="1">
    <source>
        <dbReference type="Pfam" id="PF07727"/>
    </source>
</evidence>
<name>A0AAW2QVF9_9LAMI</name>
<protein>
    <submittedName>
        <fullName evidence="2">Copia protein</fullName>
    </submittedName>
</protein>
<gene>
    <name evidence="2" type="ORF">Scaly_0856700</name>
</gene>
<sequence length="183" mass="21573">MGRSIDTRRCTWLSQNYGLDYEETFSPIAEMTTVRSTFAFAAFKGWTLWQLDVTNAFLYGELDREVFMEQPKGKKQSIVALSSIEAEYVQQLWQHKNVWLKRLVEDMLHKVDYLVQIRCDDESAIRLASNPVFHGRAKHIEIRHHYIRENVLQQEIELKSISTNEQVTDIFTKALGKSKFEYY</sequence>
<accession>A0AAW2QVF9</accession>
<proteinExistence type="predicted"/>
<reference evidence="2" key="1">
    <citation type="submission" date="2020-06" db="EMBL/GenBank/DDBJ databases">
        <authorList>
            <person name="Li T."/>
            <person name="Hu X."/>
            <person name="Zhang T."/>
            <person name="Song X."/>
            <person name="Zhang H."/>
            <person name="Dai N."/>
            <person name="Sheng W."/>
            <person name="Hou X."/>
            <person name="Wei L."/>
        </authorList>
    </citation>
    <scope>NUCLEOTIDE SEQUENCE</scope>
    <source>
        <strain evidence="2">KEN8</strain>
        <tissue evidence="2">Leaf</tissue>
    </source>
</reference>
<dbReference type="CDD" id="cd09272">
    <property type="entry name" value="RNase_HI_RT_Ty1"/>
    <property type="match status" value="1"/>
</dbReference>
<dbReference type="AlphaFoldDB" id="A0AAW2QVF9"/>
<dbReference type="PANTHER" id="PTHR11439">
    <property type="entry name" value="GAG-POL-RELATED RETROTRANSPOSON"/>
    <property type="match status" value="1"/>
</dbReference>